<sequence length="160" mass="19297">MFSPFSSVFICVDGRFKSLYQNSNVKKIAKEKSYFVISQSFFDEIEELYYDDLLHEIAFDIYLSVPYKVMHIPKEYIIQAIDSSFKMLSQNESLKVKKKFILYRFKYASHYFLFPEFIEAKEKYSLEYALQKLSFNKIWQQKCKEEFDDNHWLGTLKNSE</sequence>
<protein>
    <submittedName>
        <fullName evidence="1">Uncharacterized protein</fullName>
    </submittedName>
</protein>
<proteinExistence type="predicted"/>
<dbReference type="EMBL" id="MLHJ01000148">
    <property type="protein sequence ID" value="OOF38522.1"/>
    <property type="molecule type" value="Genomic_DNA"/>
</dbReference>
<reference evidence="1 2" key="1">
    <citation type="submission" date="2016-10" db="EMBL/GenBank/DDBJ databases">
        <title>Rodentibacter gen. nov. and new species.</title>
        <authorList>
            <person name="Christensen H."/>
        </authorList>
    </citation>
    <scope>NUCLEOTIDE SEQUENCE [LARGE SCALE GENOMIC DNA]</scope>
    <source>
        <strain evidence="1 2">CCUG17206</strain>
    </source>
</reference>
<name>A0A1V3IEK1_9PAST</name>
<gene>
    <name evidence="1" type="ORF">BKK50_11595</name>
</gene>
<evidence type="ECO:0000313" key="1">
    <source>
        <dbReference type="EMBL" id="OOF38522.1"/>
    </source>
</evidence>
<comment type="caution">
    <text evidence="1">The sequence shown here is derived from an EMBL/GenBank/DDBJ whole genome shotgun (WGS) entry which is preliminary data.</text>
</comment>
<accession>A0A1V3IEK1</accession>
<evidence type="ECO:0000313" key="2">
    <source>
        <dbReference type="Proteomes" id="UP000189433"/>
    </source>
</evidence>
<dbReference type="Proteomes" id="UP000189433">
    <property type="component" value="Unassembled WGS sequence"/>
</dbReference>
<keyword evidence="2" id="KW-1185">Reference proteome</keyword>
<dbReference type="STRING" id="1908260.BKK50_11595"/>
<organism evidence="1 2">
    <name type="scientific">Rodentibacter rarus</name>
    <dbReference type="NCBI Taxonomy" id="1908260"/>
    <lineage>
        <taxon>Bacteria</taxon>
        <taxon>Pseudomonadati</taxon>
        <taxon>Pseudomonadota</taxon>
        <taxon>Gammaproteobacteria</taxon>
        <taxon>Pasteurellales</taxon>
        <taxon>Pasteurellaceae</taxon>
        <taxon>Rodentibacter</taxon>
    </lineage>
</organism>
<dbReference type="AlphaFoldDB" id="A0A1V3IEK1"/>